<dbReference type="Gene3D" id="1.10.30.50">
    <property type="match status" value="1"/>
</dbReference>
<feature type="domain" description="HNH nuclease" evidence="1">
    <location>
        <begin position="113"/>
        <end position="169"/>
    </location>
</feature>
<dbReference type="SMART" id="SM00507">
    <property type="entry name" value="HNHc"/>
    <property type="match status" value="1"/>
</dbReference>
<dbReference type="GO" id="GO:0004519">
    <property type="term" value="F:endonuclease activity"/>
    <property type="evidence" value="ECO:0007669"/>
    <property type="project" value="InterPro"/>
</dbReference>
<dbReference type="InterPro" id="IPR002711">
    <property type="entry name" value="HNH"/>
</dbReference>
<dbReference type="OrthoDB" id="9802640at2"/>
<comment type="caution">
    <text evidence="2">The sequence shown here is derived from an EMBL/GenBank/DDBJ whole genome shotgun (WGS) entry which is preliminary data.</text>
</comment>
<reference evidence="2 3" key="1">
    <citation type="submission" date="2019-10" db="EMBL/GenBank/DDBJ databases">
        <title>A soil myxobacterium in the family Polyangiaceae.</title>
        <authorList>
            <person name="Li Y."/>
            <person name="Wang J."/>
        </authorList>
    </citation>
    <scope>NUCLEOTIDE SEQUENCE [LARGE SCALE GENOMIC DNA]</scope>
    <source>
        <strain evidence="2 3">DSM 14734</strain>
    </source>
</reference>
<dbReference type="EMBL" id="WJIE01000004">
    <property type="protein sequence ID" value="MRG93422.1"/>
    <property type="molecule type" value="Genomic_DNA"/>
</dbReference>
<proteinExistence type="predicted"/>
<dbReference type="GO" id="GO:0008270">
    <property type="term" value="F:zinc ion binding"/>
    <property type="evidence" value="ECO:0007669"/>
    <property type="project" value="InterPro"/>
</dbReference>
<dbReference type="InterPro" id="IPR003615">
    <property type="entry name" value="HNH_nuc"/>
</dbReference>
<gene>
    <name evidence="2" type="ORF">GF068_16100</name>
</gene>
<evidence type="ECO:0000313" key="3">
    <source>
        <dbReference type="Proteomes" id="UP000440224"/>
    </source>
</evidence>
<evidence type="ECO:0000259" key="1">
    <source>
        <dbReference type="SMART" id="SM00507"/>
    </source>
</evidence>
<accession>A0A6N7PMN5</accession>
<dbReference type="GO" id="GO:0003676">
    <property type="term" value="F:nucleic acid binding"/>
    <property type="evidence" value="ECO:0007669"/>
    <property type="project" value="InterPro"/>
</dbReference>
<protein>
    <recommendedName>
        <fullName evidence="1">HNH nuclease domain-containing protein</fullName>
    </recommendedName>
</protein>
<dbReference type="CDD" id="cd00085">
    <property type="entry name" value="HNHc"/>
    <property type="match status" value="1"/>
</dbReference>
<name>A0A6N7PMN5_9BACT</name>
<sequence>MGELQGWGGQGGRKSEILLSMVVRRAPQGRRPQLVAWFAAGAGRSHLPGVQHATRGTTVPAGRYDPKTGQCTLTRAVVPVRFADQFSSGEESNRPAERRLVSGEVFLRNPAVRQRVLMRAQGKCEWCGEPGFAMADGRVFLETHHVIPLAAGGPDTIANVVALCPNHHREAHHGAKRQEMSDKLLARLSTFGAS</sequence>
<organism evidence="2 3">
    <name type="scientific">Polyangium spumosum</name>
    <dbReference type="NCBI Taxonomy" id="889282"/>
    <lineage>
        <taxon>Bacteria</taxon>
        <taxon>Pseudomonadati</taxon>
        <taxon>Myxococcota</taxon>
        <taxon>Polyangia</taxon>
        <taxon>Polyangiales</taxon>
        <taxon>Polyangiaceae</taxon>
        <taxon>Polyangium</taxon>
    </lineage>
</organism>
<dbReference type="Proteomes" id="UP000440224">
    <property type="component" value="Unassembled WGS sequence"/>
</dbReference>
<keyword evidence="3" id="KW-1185">Reference proteome</keyword>
<dbReference type="AlphaFoldDB" id="A0A6N7PMN5"/>
<evidence type="ECO:0000313" key="2">
    <source>
        <dbReference type="EMBL" id="MRG93422.1"/>
    </source>
</evidence>
<dbReference type="Pfam" id="PF01844">
    <property type="entry name" value="HNH"/>
    <property type="match status" value="1"/>
</dbReference>